<feature type="chain" id="PRO_5040215560" evidence="1">
    <location>
        <begin position="24"/>
        <end position="293"/>
    </location>
</feature>
<accession>A0A9N8E6B1</accession>
<proteinExistence type="predicted"/>
<organism evidence="2 3">
    <name type="scientific">Seminavis robusta</name>
    <dbReference type="NCBI Taxonomy" id="568900"/>
    <lineage>
        <taxon>Eukaryota</taxon>
        <taxon>Sar</taxon>
        <taxon>Stramenopiles</taxon>
        <taxon>Ochrophyta</taxon>
        <taxon>Bacillariophyta</taxon>
        <taxon>Bacillariophyceae</taxon>
        <taxon>Bacillariophycidae</taxon>
        <taxon>Naviculales</taxon>
        <taxon>Naviculaceae</taxon>
        <taxon>Seminavis</taxon>
    </lineage>
</organism>
<evidence type="ECO:0000256" key="1">
    <source>
        <dbReference type="SAM" id="SignalP"/>
    </source>
</evidence>
<dbReference type="Proteomes" id="UP001153069">
    <property type="component" value="Unassembled WGS sequence"/>
</dbReference>
<comment type="caution">
    <text evidence="2">The sequence shown here is derived from an EMBL/GenBank/DDBJ whole genome shotgun (WGS) entry which is preliminary data.</text>
</comment>
<protein>
    <submittedName>
        <fullName evidence="2">Uncharacterized protein</fullName>
    </submittedName>
</protein>
<dbReference type="AlphaFoldDB" id="A0A9N8E6B1"/>
<gene>
    <name evidence="2" type="ORF">SEMRO_697_G189070.1</name>
</gene>
<evidence type="ECO:0000313" key="3">
    <source>
        <dbReference type="Proteomes" id="UP001153069"/>
    </source>
</evidence>
<keyword evidence="1" id="KW-0732">Signal</keyword>
<evidence type="ECO:0000313" key="2">
    <source>
        <dbReference type="EMBL" id="CAB9515163.1"/>
    </source>
</evidence>
<sequence>MTNFNAMSLILAIGVGVSGLASAESEPFFCRQATDCGECIQNGCSWAAEQCINSCAEIADVKCYNLEPFPRMSSRQLCAMAEMEKLDDELCSLQEGCFTCTSAIKSNGESCAWYIDESTKMGYCGSGFCDALGNCPVDSCSSLGGGAGELPIPVPLPVDYNCQSRTSCSSCMAGESTCAWAGGRCLDSCMQIADAPCYTHDTFQNNLSGDEICQVVEGANTSQERCQAANSCQQCTNTMKTANGVETCSWYTDGAIGWCGKGGCDMNGICGSSTCSAVQGQTTKHHGSVRGSN</sequence>
<dbReference type="EMBL" id="CAICTM010000696">
    <property type="protein sequence ID" value="CAB9515163.1"/>
    <property type="molecule type" value="Genomic_DNA"/>
</dbReference>
<feature type="signal peptide" evidence="1">
    <location>
        <begin position="1"/>
        <end position="23"/>
    </location>
</feature>
<name>A0A9N8E6B1_9STRA</name>
<keyword evidence="3" id="KW-1185">Reference proteome</keyword>
<reference evidence="2" key="1">
    <citation type="submission" date="2020-06" db="EMBL/GenBank/DDBJ databases">
        <authorList>
            <consortium name="Plant Systems Biology data submission"/>
        </authorList>
    </citation>
    <scope>NUCLEOTIDE SEQUENCE</scope>
    <source>
        <strain evidence="2">D6</strain>
    </source>
</reference>